<feature type="compositionally biased region" description="Basic and acidic residues" evidence="7">
    <location>
        <begin position="318"/>
        <end position="329"/>
    </location>
</feature>
<evidence type="ECO:0000313" key="9">
    <source>
        <dbReference type="EMBL" id="APH81344.1"/>
    </source>
</evidence>
<feature type="coiled-coil region" evidence="6">
    <location>
        <begin position="374"/>
        <end position="404"/>
    </location>
</feature>
<organism evidence="9">
    <name type="scientific">Paracyclopina nana</name>
    <name type="common">Marine copepod</name>
    <dbReference type="NCBI Taxonomy" id="565004"/>
    <lineage>
        <taxon>Eukaryota</taxon>
        <taxon>Metazoa</taxon>
        <taxon>Ecdysozoa</taxon>
        <taxon>Arthropoda</taxon>
        <taxon>Crustacea</taxon>
        <taxon>Multicrustacea</taxon>
        <taxon>Hexanauplia</taxon>
        <taxon>Copepoda</taxon>
        <taxon>Cyclopoida</taxon>
        <taxon>Cyclopettidae</taxon>
        <taxon>Paracyclopina</taxon>
    </lineage>
</organism>
<evidence type="ECO:0000256" key="4">
    <source>
        <dbReference type="ARBA" id="ARBA00023163"/>
    </source>
</evidence>
<dbReference type="PROSITE" id="PS50888">
    <property type="entry name" value="BHLH"/>
    <property type="match status" value="1"/>
</dbReference>
<keyword evidence="2" id="KW-0805">Transcription regulation</keyword>
<evidence type="ECO:0000256" key="2">
    <source>
        <dbReference type="ARBA" id="ARBA00023015"/>
    </source>
</evidence>
<name>A0A1L3THU6_PARNA</name>
<dbReference type="GO" id="GO:0046983">
    <property type="term" value="F:protein dimerization activity"/>
    <property type="evidence" value="ECO:0007669"/>
    <property type="project" value="InterPro"/>
</dbReference>
<dbReference type="GO" id="GO:0000981">
    <property type="term" value="F:DNA-binding transcription factor activity, RNA polymerase II-specific"/>
    <property type="evidence" value="ECO:0007669"/>
    <property type="project" value="TreeGrafter"/>
</dbReference>
<dbReference type="Gene3D" id="4.10.280.10">
    <property type="entry name" value="Helix-loop-helix DNA-binding domain"/>
    <property type="match status" value="1"/>
</dbReference>
<evidence type="ECO:0000256" key="7">
    <source>
        <dbReference type="SAM" id="MobiDB-lite"/>
    </source>
</evidence>
<dbReference type="InterPro" id="IPR011598">
    <property type="entry name" value="bHLH_dom"/>
</dbReference>
<accession>A0A1L3THU6</accession>
<keyword evidence="3" id="KW-0238">DNA-binding</keyword>
<dbReference type="PANTHER" id="PTHR15741:SF27">
    <property type="entry name" value="TRANSCRIPTION FACTOR AP-4"/>
    <property type="match status" value="1"/>
</dbReference>
<feature type="compositionally biased region" description="Polar residues" evidence="7">
    <location>
        <begin position="110"/>
        <end position="129"/>
    </location>
</feature>
<feature type="compositionally biased region" description="Low complexity" evidence="7">
    <location>
        <begin position="219"/>
        <end position="241"/>
    </location>
</feature>
<reference evidence="9" key="1">
    <citation type="submission" date="2016-08" db="EMBL/GenBank/DDBJ databases">
        <title>Adverse effects of temperature on growth and fatty acid synthesis in the cyclopoid copepod (Paracyclopina nana).</title>
        <authorList>
            <person name="Lee J.-S."/>
        </authorList>
    </citation>
    <scope>NUCLEOTIDE SEQUENCE</scope>
</reference>
<evidence type="ECO:0000256" key="6">
    <source>
        <dbReference type="SAM" id="Coils"/>
    </source>
</evidence>
<dbReference type="GO" id="GO:0005634">
    <property type="term" value="C:nucleus"/>
    <property type="evidence" value="ECO:0007669"/>
    <property type="project" value="UniProtKB-SubCell"/>
</dbReference>
<keyword evidence="6" id="KW-0175">Coiled coil</keyword>
<dbReference type="Pfam" id="PF00010">
    <property type="entry name" value="HLH"/>
    <property type="match status" value="1"/>
</dbReference>
<dbReference type="SMART" id="SM00353">
    <property type="entry name" value="HLH"/>
    <property type="match status" value="1"/>
</dbReference>
<dbReference type="CDD" id="cd11405">
    <property type="entry name" value="bHLHzip_MLXIP_like"/>
    <property type="match status" value="1"/>
</dbReference>
<feature type="region of interest" description="Disordered" evidence="7">
    <location>
        <begin position="268"/>
        <end position="329"/>
    </location>
</feature>
<protein>
    <submittedName>
        <fullName evidence="9">ChREBP2</fullName>
    </submittedName>
</protein>
<dbReference type="InterPro" id="IPR052207">
    <property type="entry name" value="Max-like/E-box_TFs"/>
</dbReference>
<dbReference type="EMBL" id="KX671160">
    <property type="protein sequence ID" value="APH81344.1"/>
    <property type="molecule type" value="mRNA"/>
</dbReference>
<evidence type="ECO:0000256" key="1">
    <source>
        <dbReference type="ARBA" id="ARBA00004123"/>
    </source>
</evidence>
<keyword evidence="5" id="KW-0539">Nucleus</keyword>
<feature type="domain" description="BHLH" evidence="8">
    <location>
        <begin position="312"/>
        <end position="366"/>
    </location>
</feature>
<feature type="region of interest" description="Disordered" evidence="7">
    <location>
        <begin position="110"/>
        <end position="141"/>
    </location>
</feature>
<sequence length="541" mass="60195">MAEPNFLHMDDQAEPQEHHQFTDAFFSAPMASSSHVQTFTPTLTEAILDPDSFLRNFGIHEESNGHPIVTSHESYFAKMEVDSSISTSIDNGLLMTTTFSSPVPIIASGYRNSPNCTPTNASPEATPSEPSRPVMKAEAHRPPGGTFRHFHNGLDTIPEYSVTDPPKVFQPLVPPPVPKHATTTSYNISFPTTLQPRDKFDLWRGHCGLSQLQASVANGSRYSSGTGSSCSSSMAQSPGSSVTSPFHDATVTSPLDVSEFQPLNVIEDSRKGFSTRMTKVKPNKRSRTNSPSRGDDNEDLSDGASSRQRRRSNNLGRESSESKRRDSIKCGLEDLQRALPQFGTPEEEKISQATILSEAAKYLKSLRRAQDDGLASLESINREIEAINQKIEQLQDQLPDHGATFTLDKKNIMPKRSLQDQFADHVVDKTHQNWKYWVFTSIMGHFVHSFAQEVSATSHQDLQTTSLEWITNSMSLQQLRKDVSRKLAKLCAKTSISEDPSKLPEEALKFVSSSVSRRQSRQQQPHQIDHHRPSSYANTFP</sequence>
<feature type="region of interest" description="Disordered" evidence="7">
    <location>
        <begin position="510"/>
        <end position="541"/>
    </location>
</feature>
<dbReference type="SUPFAM" id="SSF47459">
    <property type="entry name" value="HLH, helix-loop-helix DNA-binding domain"/>
    <property type="match status" value="1"/>
</dbReference>
<dbReference type="PANTHER" id="PTHR15741">
    <property type="entry name" value="BASIC HELIX-LOOP-HELIX ZIP TRANSCRIPTION FACTOR"/>
    <property type="match status" value="1"/>
</dbReference>
<feature type="compositionally biased region" description="Low complexity" evidence="7">
    <location>
        <begin position="511"/>
        <end position="524"/>
    </location>
</feature>
<feature type="compositionally biased region" description="Basic residues" evidence="7">
    <location>
        <begin position="278"/>
        <end position="287"/>
    </location>
</feature>
<evidence type="ECO:0000256" key="5">
    <source>
        <dbReference type="ARBA" id="ARBA00023242"/>
    </source>
</evidence>
<comment type="subcellular location">
    <subcellularLocation>
        <location evidence="1">Nucleus</location>
    </subcellularLocation>
</comment>
<dbReference type="AlphaFoldDB" id="A0A1L3THU6"/>
<evidence type="ECO:0000256" key="3">
    <source>
        <dbReference type="ARBA" id="ARBA00023125"/>
    </source>
</evidence>
<evidence type="ECO:0000259" key="8">
    <source>
        <dbReference type="PROSITE" id="PS50888"/>
    </source>
</evidence>
<dbReference type="GO" id="GO:0000978">
    <property type="term" value="F:RNA polymerase II cis-regulatory region sequence-specific DNA binding"/>
    <property type="evidence" value="ECO:0007669"/>
    <property type="project" value="TreeGrafter"/>
</dbReference>
<dbReference type="InterPro" id="IPR036638">
    <property type="entry name" value="HLH_DNA-bd_sf"/>
</dbReference>
<proteinExistence type="evidence at transcript level"/>
<feature type="region of interest" description="Disordered" evidence="7">
    <location>
        <begin position="219"/>
        <end position="247"/>
    </location>
</feature>
<keyword evidence="4" id="KW-0804">Transcription</keyword>